<organism evidence="2 3">
    <name type="scientific">Actinokineospora fastidiosa</name>
    <dbReference type="NCBI Taxonomy" id="1816"/>
    <lineage>
        <taxon>Bacteria</taxon>
        <taxon>Bacillati</taxon>
        <taxon>Actinomycetota</taxon>
        <taxon>Actinomycetes</taxon>
        <taxon>Pseudonocardiales</taxon>
        <taxon>Pseudonocardiaceae</taxon>
        <taxon>Actinokineospora</taxon>
    </lineage>
</organism>
<name>A0A918LK45_9PSEU</name>
<dbReference type="InterPro" id="IPR025680">
    <property type="entry name" value="DddI"/>
</dbReference>
<dbReference type="EMBL" id="BMRB01000011">
    <property type="protein sequence ID" value="GGS59767.1"/>
    <property type="molecule type" value="Genomic_DNA"/>
</dbReference>
<evidence type="ECO:0000313" key="3">
    <source>
        <dbReference type="Proteomes" id="UP000660680"/>
    </source>
</evidence>
<keyword evidence="3" id="KW-1185">Reference proteome</keyword>
<sequence>MTPPFHPPLVIWFAPNQGGDHVATTPDELDALLDRIASHLSETGIVAEITRDGDDETTLYAGFRGEVGALRYNDDKALHYSSAGPRGQGLADTMTVLRYRYQDNEMELPPDAEIPAADVRAAVHQYARTGTRPTTCRWQQWKAPRTPGSDMPDPLDADVWG</sequence>
<dbReference type="AlphaFoldDB" id="A0A918LK45"/>
<accession>A0A918LK45</accession>
<protein>
    <recommendedName>
        <fullName evidence="4">Immunity protein Imm1</fullName>
    </recommendedName>
</protein>
<evidence type="ECO:0000313" key="2">
    <source>
        <dbReference type="EMBL" id="GGS59767.1"/>
    </source>
</evidence>
<reference evidence="2" key="2">
    <citation type="submission" date="2020-09" db="EMBL/GenBank/DDBJ databases">
        <authorList>
            <person name="Sun Q."/>
            <person name="Ohkuma M."/>
        </authorList>
    </citation>
    <scope>NUCLEOTIDE SEQUENCE</scope>
    <source>
        <strain evidence="2">JCM 3276</strain>
    </source>
</reference>
<comment type="caution">
    <text evidence="2">The sequence shown here is derived from an EMBL/GenBank/DDBJ whole genome shotgun (WGS) entry which is preliminary data.</text>
</comment>
<proteinExistence type="predicted"/>
<dbReference type="Pfam" id="PF14430">
    <property type="entry name" value="Imm1"/>
    <property type="match status" value="1"/>
</dbReference>
<reference evidence="2" key="1">
    <citation type="journal article" date="2014" name="Int. J. Syst. Evol. Microbiol.">
        <title>Complete genome sequence of Corynebacterium casei LMG S-19264T (=DSM 44701T), isolated from a smear-ripened cheese.</title>
        <authorList>
            <consortium name="US DOE Joint Genome Institute (JGI-PGF)"/>
            <person name="Walter F."/>
            <person name="Albersmeier A."/>
            <person name="Kalinowski J."/>
            <person name="Ruckert C."/>
        </authorList>
    </citation>
    <scope>NUCLEOTIDE SEQUENCE</scope>
    <source>
        <strain evidence="2">JCM 3276</strain>
    </source>
</reference>
<evidence type="ECO:0000256" key="1">
    <source>
        <dbReference type="SAM" id="MobiDB-lite"/>
    </source>
</evidence>
<dbReference type="RefSeq" id="WP_189214298.1">
    <property type="nucleotide sequence ID" value="NZ_BMRB01000011.1"/>
</dbReference>
<feature type="region of interest" description="Disordered" evidence="1">
    <location>
        <begin position="142"/>
        <end position="161"/>
    </location>
</feature>
<dbReference type="Proteomes" id="UP000660680">
    <property type="component" value="Unassembled WGS sequence"/>
</dbReference>
<evidence type="ECO:0008006" key="4">
    <source>
        <dbReference type="Google" id="ProtNLM"/>
    </source>
</evidence>
<gene>
    <name evidence="2" type="ORF">GCM10010171_63430</name>
</gene>